<keyword evidence="10" id="KW-0833">Ubl conjugation pathway</keyword>
<feature type="compositionally biased region" description="Low complexity" evidence="16">
    <location>
        <begin position="1"/>
        <end position="17"/>
    </location>
</feature>
<dbReference type="GO" id="GO:0005634">
    <property type="term" value="C:nucleus"/>
    <property type="evidence" value="ECO:0007669"/>
    <property type="project" value="UniProtKB-SubCell"/>
</dbReference>
<keyword evidence="8" id="KW-0677">Repeat</keyword>
<comment type="caution">
    <text evidence="17">The sequence shown here is derived from an EMBL/GenBank/DDBJ whole genome shotgun (WGS) entry which is preliminary data.</text>
</comment>
<reference evidence="17 18" key="1">
    <citation type="submission" date="2024-01" db="EMBL/GenBank/DDBJ databases">
        <title>The genome of the rayed Mediterranean limpet Patella caerulea (Linnaeus, 1758).</title>
        <authorList>
            <person name="Anh-Thu Weber A."/>
            <person name="Halstead-Nussloch G."/>
        </authorList>
    </citation>
    <scope>NUCLEOTIDE SEQUENCE [LARGE SCALE GENOMIC DNA]</scope>
    <source>
        <strain evidence="17">AATW-2023a</strain>
        <tissue evidence="17">Whole specimen</tissue>
    </source>
</reference>
<dbReference type="SUPFAM" id="SSF50978">
    <property type="entry name" value="WD40 repeat-like"/>
    <property type="match status" value="1"/>
</dbReference>
<evidence type="ECO:0000256" key="14">
    <source>
        <dbReference type="ARBA" id="ARBA00031670"/>
    </source>
</evidence>
<evidence type="ECO:0000313" key="17">
    <source>
        <dbReference type="EMBL" id="KAK6188758.1"/>
    </source>
</evidence>
<dbReference type="GO" id="GO:0006281">
    <property type="term" value="P:DNA repair"/>
    <property type="evidence" value="ECO:0007669"/>
    <property type="project" value="UniProtKB-KW"/>
</dbReference>
<feature type="compositionally biased region" description="Basic and acidic residues" evidence="16">
    <location>
        <begin position="535"/>
        <end position="544"/>
    </location>
</feature>
<dbReference type="EMBL" id="JAZGQO010000003">
    <property type="protein sequence ID" value="KAK6188758.1"/>
    <property type="molecule type" value="Genomic_DNA"/>
</dbReference>
<feature type="compositionally biased region" description="Low complexity" evidence="16">
    <location>
        <begin position="545"/>
        <end position="562"/>
    </location>
</feature>
<evidence type="ECO:0000256" key="5">
    <source>
        <dbReference type="ARBA" id="ARBA00014580"/>
    </source>
</evidence>
<dbReference type="GO" id="GO:0080008">
    <property type="term" value="C:Cul4-RING E3 ubiquitin ligase complex"/>
    <property type="evidence" value="ECO:0007669"/>
    <property type="project" value="InterPro"/>
</dbReference>
<evidence type="ECO:0000256" key="8">
    <source>
        <dbReference type="ARBA" id="ARBA00022737"/>
    </source>
</evidence>
<comment type="similarity">
    <text evidence="4">Belongs to the WD repeat DDB2/WDR76 family.</text>
</comment>
<dbReference type="Gene3D" id="2.130.10.10">
    <property type="entry name" value="YVTN repeat-like/Quinoprotein amine dehydrogenase"/>
    <property type="match status" value="1"/>
</dbReference>
<dbReference type="InterPro" id="IPR036322">
    <property type="entry name" value="WD40_repeat_dom_sf"/>
</dbReference>
<evidence type="ECO:0000256" key="13">
    <source>
        <dbReference type="ARBA" id="ARBA00023242"/>
    </source>
</evidence>
<gene>
    <name evidence="17" type="ORF">SNE40_004871</name>
</gene>
<dbReference type="Pfam" id="PF00400">
    <property type="entry name" value="WD40"/>
    <property type="match status" value="1"/>
</dbReference>
<keyword evidence="13" id="KW-0539">Nucleus</keyword>
<accession>A0AAN8K3X9</accession>
<dbReference type="PROSITE" id="PS50294">
    <property type="entry name" value="WD_REPEATS_REGION"/>
    <property type="match status" value="1"/>
</dbReference>
<keyword evidence="7 15" id="KW-0853">WD repeat</keyword>
<dbReference type="InterPro" id="IPR033312">
    <property type="entry name" value="DDB2"/>
</dbReference>
<evidence type="ECO:0000256" key="2">
    <source>
        <dbReference type="ARBA" id="ARBA00004286"/>
    </source>
</evidence>
<name>A0AAN8K3X9_PATCE</name>
<dbReference type="Proteomes" id="UP001347796">
    <property type="component" value="Unassembled WGS sequence"/>
</dbReference>
<dbReference type="PROSITE" id="PS50082">
    <property type="entry name" value="WD_REPEATS_2"/>
    <property type="match status" value="1"/>
</dbReference>
<evidence type="ECO:0000256" key="10">
    <source>
        <dbReference type="ARBA" id="ARBA00022786"/>
    </source>
</evidence>
<dbReference type="GO" id="GO:0005694">
    <property type="term" value="C:chromosome"/>
    <property type="evidence" value="ECO:0007669"/>
    <property type="project" value="UniProtKB-SubCell"/>
</dbReference>
<comment type="subcellular location">
    <subcellularLocation>
        <location evidence="2">Chromosome</location>
    </subcellularLocation>
    <subcellularLocation>
        <location evidence="1">Nucleus</location>
    </subcellularLocation>
</comment>
<feature type="region of interest" description="Disordered" evidence="16">
    <location>
        <begin position="1"/>
        <end position="41"/>
    </location>
</feature>
<evidence type="ECO:0000256" key="11">
    <source>
        <dbReference type="ARBA" id="ARBA00023125"/>
    </source>
</evidence>
<dbReference type="GO" id="GO:0003684">
    <property type="term" value="F:damaged DNA binding"/>
    <property type="evidence" value="ECO:0007669"/>
    <property type="project" value="InterPro"/>
</dbReference>
<dbReference type="PANTHER" id="PTHR15169:SF0">
    <property type="entry name" value="DNA DAMAGE-BINDING PROTEIN 2"/>
    <property type="match status" value="1"/>
</dbReference>
<protein>
    <recommendedName>
        <fullName evidence="5">DNA damage-binding protein 2</fullName>
    </recommendedName>
    <alternativeName>
        <fullName evidence="14">Damage-specific DNA-binding protein 2</fullName>
    </alternativeName>
</protein>
<evidence type="ECO:0000256" key="9">
    <source>
        <dbReference type="ARBA" id="ARBA00022763"/>
    </source>
</evidence>
<sequence>MSTSASGNNNRTSSRRSAMPRKFKDRPEEDNTSTVISGTGVTLASKLRKRMLTDLNMNAIKGDSRRGTNTSTRDSSDKESQNNCSKKCKTMLEGTTSGVNQGVSNSLGLQIAGQKADFICNFENRKSDYVAKTSVPSIMNKSMNMFHLLYQKNYGMQISPKLKHTLTNPIVNQLSEFGLCRCATPFDRRTTAMEWHPSNPNVLAVGSKGGDIILWDSGTVNNDKFIGGDGAGGSIQAMKFWPWNNSFLCTASINGKLTLHDFEGRHGQILSDTMNCMDFWYCSLDVSSSHGAVLTGDNVGNILCLSEKGQKIWNKKLHKQKVTHVEFSPRESWLFCSASVDHTVRLWDIRMIKDNKSSLAVLQHSKGVNSAYFSLTNGCRLVTTDQHSDIKIFSAPEWRLERTILHPHRFFQHITPIKASWHPLQDLIVIGRYPDQNFPGYKSGERRTIDIIDSETGEIVTKLFDPSAPGIVSLNKFNHSGEALASGMGVNILLWNRKEVIAQKQERLKEKMTEFKSNALGIGNNDPSKKRTKNDKKTKTDSKTKLSTKMKNSSQKSNTKKK</sequence>
<feature type="region of interest" description="Disordered" evidence="16">
    <location>
        <begin position="514"/>
        <end position="562"/>
    </location>
</feature>
<evidence type="ECO:0000256" key="6">
    <source>
        <dbReference type="ARBA" id="ARBA00022454"/>
    </source>
</evidence>
<dbReference type="InterPro" id="IPR001680">
    <property type="entry name" value="WD40_rpt"/>
</dbReference>
<dbReference type="AlphaFoldDB" id="A0AAN8K3X9"/>
<feature type="region of interest" description="Disordered" evidence="16">
    <location>
        <begin position="56"/>
        <end position="85"/>
    </location>
</feature>
<evidence type="ECO:0000256" key="3">
    <source>
        <dbReference type="ARBA" id="ARBA00004906"/>
    </source>
</evidence>
<keyword evidence="12" id="KW-0234">DNA repair</keyword>
<dbReference type="PANTHER" id="PTHR15169">
    <property type="entry name" value="DAMAGE-SPECIFIC DNA BINDING PROTEIN 2"/>
    <property type="match status" value="1"/>
</dbReference>
<evidence type="ECO:0000256" key="15">
    <source>
        <dbReference type="PROSITE-ProRule" id="PRU00221"/>
    </source>
</evidence>
<organism evidence="17 18">
    <name type="scientific">Patella caerulea</name>
    <name type="common">Rayed Mediterranean limpet</name>
    <dbReference type="NCBI Taxonomy" id="87958"/>
    <lineage>
        <taxon>Eukaryota</taxon>
        <taxon>Metazoa</taxon>
        <taxon>Spiralia</taxon>
        <taxon>Lophotrochozoa</taxon>
        <taxon>Mollusca</taxon>
        <taxon>Gastropoda</taxon>
        <taxon>Patellogastropoda</taxon>
        <taxon>Patelloidea</taxon>
        <taxon>Patellidae</taxon>
        <taxon>Patella</taxon>
    </lineage>
</organism>
<keyword evidence="6" id="KW-0158">Chromosome</keyword>
<feature type="repeat" description="WD" evidence="15">
    <location>
        <begin position="315"/>
        <end position="350"/>
    </location>
</feature>
<evidence type="ECO:0000256" key="12">
    <source>
        <dbReference type="ARBA" id="ARBA00023204"/>
    </source>
</evidence>
<comment type="pathway">
    <text evidence="3">Protein modification; protein ubiquitination.</text>
</comment>
<dbReference type="FunFam" id="2.130.10.10:FF:000161">
    <property type="entry name" value="DNA damage-binding protein 2"/>
    <property type="match status" value="1"/>
</dbReference>
<evidence type="ECO:0000256" key="4">
    <source>
        <dbReference type="ARBA" id="ARBA00005434"/>
    </source>
</evidence>
<dbReference type="GO" id="GO:0009411">
    <property type="term" value="P:response to UV"/>
    <property type="evidence" value="ECO:0007669"/>
    <property type="project" value="TreeGrafter"/>
</dbReference>
<evidence type="ECO:0000313" key="18">
    <source>
        <dbReference type="Proteomes" id="UP001347796"/>
    </source>
</evidence>
<evidence type="ECO:0000256" key="7">
    <source>
        <dbReference type="ARBA" id="ARBA00022574"/>
    </source>
</evidence>
<evidence type="ECO:0000256" key="1">
    <source>
        <dbReference type="ARBA" id="ARBA00004123"/>
    </source>
</evidence>
<keyword evidence="11" id="KW-0238">DNA-binding</keyword>
<proteinExistence type="inferred from homology"/>
<keyword evidence="9" id="KW-0227">DNA damage</keyword>
<dbReference type="SMART" id="SM00320">
    <property type="entry name" value="WD40"/>
    <property type="match status" value="4"/>
</dbReference>
<keyword evidence="18" id="KW-1185">Reference proteome</keyword>
<evidence type="ECO:0000256" key="16">
    <source>
        <dbReference type="SAM" id="MobiDB-lite"/>
    </source>
</evidence>
<feature type="compositionally biased region" description="Polar residues" evidence="16">
    <location>
        <begin position="32"/>
        <end position="41"/>
    </location>
</feature>
<dbReference type="InterPro" id="IPR015943">
    <property type="entry name" value="WD40/YVTN_repeat-like_dom_sf"/>
</dbReference>